<dbReference type="Gene3D" id="3.60.10.10">
    <property type="entry name" value="Endonuclease/exonuclease/phosphatase"/>
    <property type="match status" value="1"/>
</dbReference>
<evidence type="ECO:0000313" key="4">
    <source>
        <dbReference type="Proteomes" id="UP000503462"/>
    </source>
</evidence>
<accession>A0A6H0XW44</accession>
<dbReference type="GO" id="GO:0046856">
    <property type="term" value="P:phosphatidylinositol dephosphorylation"/>
    <property type="evidence" value="ECO:0007669"/>
    <property type="project" value="InterPro"/>
</dbReference>
<dbReference type="AlphaFoldDB" id="A0A6H0XW44"/>
<keyword evidence="4" id="KW-1185">Reference proteome</keyword>
<proteinExistence type="predicted"/>
<dbReference type="InterPro" id="IPR048869">
    <property type="entry name" value="OCRL-1_2_ASH"/>
</dbReference>
<dbReference type="InterPro" id="IPR000300">
    <property type="entry name" value="IPPc"/>
</dbReference>
<dbReference type="EMBL" id="CP051141">
    <property type="protein sequence ID" value="QIW98972.1"/>
    <property type="molecule type" value="Genomic_DNA"/>
</dbReference>
<evidence type="ECO:0000256" key="1">
    <source>
        <dbReference type="SAM" id="MobiDB-lite"/>
    </source>
</evidence>
<dbReference type="OrthoDB" id="7862313at2759"/>
<name>A0A6H0XW44_9PEZI</name>
<dbReference type="Proteomes" id="UP000503462">
    <property type="component" value="Chromosome 3"/>
</dbReference>
<organism evidence="3 4">
    <name type="scientific">Peltaster fructicola</name>
    <dbReference type="NCBI Taxonomy" id="286661"/>
    <lineage>
        <taxon>Eukaryota</taxon>
        <taxon>Fungi</taxon>
        <taxon>Dikarya</taxon>
        <taxon>Ascomycota</taxon>
        <taxon>Pezizomycotina</taxon>
        <taxon>Dothideomycetes</taxon>
        <taxon>Dothideomycetes incertae sedis</taxon>
        <taxon>Peltaster</taxon>
    </lineage>
</organism>
<dbReference type="Pfam" id="PF22669">
    <property type="entry name" value="Exo_endo_phos2"/>
    <property type="match status" value="2"/>
</dbReference>
<feature type="region of interest" description="Disordered" evidence="1">
    <location>
        <begin position="355"/>
        <end position="387"/>
    </location>
</feature>
<feature type="region of interest" description="Disordered" evidence="1">
    <location>
        <begin position="952"/>
        <end position="971"/>
    </location>
</feature>
<dbReference type="SUPFAM" id="SSF56219">
    <property type="entry name" value="DNase I-like"/>
    <property type="match status" value="1"/>
</dbReference>
<evidence type="ECO:0000313" key="3">
    <source>
        <dbReference type="EMBL" id="QIW98972.1"/>
    </source>
</evidence>
<dbReference type="InterPro" id="IPR013783">
    <property type="entry name" value="Ig-like_fold"/>
</dbReference>
<feature type="compositionally biased region" description="Low complexity" evidence="1">
    <location>
        <begin position="364"/>
        <end position="376"/>
    </location>
</feature>
<dbReference type="InterPro" id="IPR046985">
    <property type="entry name" value="IP5"/>
</dbReference>
<protein>
    <recommendedName>
        <fullName evidence="2">Inositol polyphosphate-related phosphatase domain-containing protein</fullName>
    </recommendedName>
</protein>
<dbReference type="PANTHER" id="PTHR11200:SF300">
    <property type="entry name" value="TYPE II INOSITOL 1,4,5-TRISPHOSPHATE 5-PHOSPHATASE"/>
    <property type="match status" value="1"/>
</dbReference>
<feature type="domain" description="Inositol polyphosphate-related phosphatase" evidence="2">
    <location>
        <begin position="57"/>
        <end position="562"/>
    </location>
</feature>
<dbReference type="Pfam" id="PF21310">
    <property type="entry name" value="OCRL-like_ASH"/>
    <property type="match status" value="1"/>
</dbReference>
<reference evidence="3 4" key="1">
    <citation type="journal article" date="2016" name="Sci. Rep.">
        <title>Peltaster fructicola genome reveals evolution from an invasive phytopathogen to an ectophytic parasite.</title>
        <authorList>
            <person name="Xu C."/>
            <person name="Chen H."/>
            <person name="Gleason M.L."/>
            <person name="Xu J.R."/>
            <person name="Liu H."/>
            <person name="Zhang R."/>
            <person name="Sun G."/>
        </authorList>
    </citation>
    <scope>NUCLEOTIDE SEQUENCE [LARGE SCALE GENOMIC DNA]</scope>
    <source>
        <strain evidence="3 4">LNHT1506</strain>
    </source>
</reference>
<evidence type="ECO:0000259" key="2">
    <source>
        <dbReference type="SMART" id="SM00128"/>
    </source>
</evidence>
<gene>
    <name evidence="3" type="ORF">AMS68_004490</name>
</gene>
<dbReference type="SMART" id="SM00128">
    <property type="entry name" value="IPPc"/>
    <property type="match status" value="1"/>
</dbReference>
<dbReference type="PANTHER" id="PTHR11200">
    <property type="entry name" value="INOSITOL 5-PHOSPHATASE"/>
    <property type="match status" value="1"/>
</dbReference>
<dbReference type="GO" id="GO:0004439">
    <property type="term" value="F:phosphatidylinositol-4,5-bisphosphate 5-phosphatase activity"/>
    <property type="evidence" value="ECO:0007669"/>
    <property type="project" value="TreeGrafter"/>
</dbReference>
<dbReference type="InterPro" id="IPR036691">
    <property type="entry name" value="Endo/exonu/phosph_ase_sf"/>
</dbReference>
<dbReference type="Gene3D" id="2.60.40.10">
    <property type="entry name" value="Immunoglobulins"/>
    <property type="match status" value="1"/>
</dbReference>
<sequence length="1036" mass="115030">MTTKKHGTQGSVSSAASLLQDVPSSFPTLPAHVDEQPAFQSLSQAVFARRSEYVRPEHVRIKVGSWNVAALKGTEKDLAGWFIQGKGVVEALTGLEVKDQELLHGKDVPESNGSVGHEPVEEQEARFNKKQSSIPAGDQGTITGDDDIGLYVLALQEVVDVNAVTEALRPFSDPSTSKKWKDALEAALPKGYMLIAEQQLIGLLLLVYAAPEIGKEIRGVSTTSVGTGIGGYMGNKGAVTARIVLGDTTRIVFVNSHLAAGADKTALERRNWDASQIIQRTRFAPLQDVMDLQQTTGEQLGDEDFAFWAGDLNYRLEGIPGDDVRRLLMLHTRNEYDLSQAAARKVEKEIEQATRSIEKRARTRGSTTSSISSMSEASDRNSMDSIGSAPTLLDEVAESDDPTSLQTTLNSLLPHDELHLQMKARKAFHDGWREGLIRFLPTYKYDLCDRILYRTRRDKLAFDAMVAEEENAKKKDAEMKAKGTDQAGTDEDILYDYDPEQDAANDDYDEYDEDDTHDGVVVTKGGFEDALTLECYVTHQRVLSSDHKPLDAVFLLKYDRVVPDLKAKVHADVVKELDKTENESKPTVTVVVDKHRADGKDQSDVDPASFEGVWFGDVRWGQAKHRNLTIANTGQVSASFTLIERPIGPGQDTGVAPSWLNIKFDDDAIDSAKTSTKSITLEPGDTINVALEIRVLDLRMIRALNDGAKTLEDILLLRVDGGRDHFIPVRARWQDTSLGRGIEKLIRIPEGGIRKLQRQSPEASSKKDLDEKLDRLSLDSPVQFSAPRELFRLTEAIEELSTRVIAEWHMTASDDLITAPWDRYSGWPFDEDGWTERKTLMWSDALSDLCDALDSDVSLVESFPERVPQNQRLYMLCNLLLVFLCNIPSGILTEPQWSQIEHQLAEHEKLKHKPDLEGERTAIQEILATSPPNNICFILVTTMLDRIAKELAGPKNAHEPQAESSGSKTSALRRMTGFVRSSSPPKHADSGNSTRARIIAEAAIHPSEDGTDKQKAVHTKRKQALIELFMTKEEPR</sequence>